<keyword evidence="2" id="KW-0732">Signal</keyword>
<evidence type="ECO:0000313" key="5">
    <source>
        <dbReference type="Proteomes" id="UP000028839"/>
    </source>
</evidence>
<feature type="signal peptide" evidence="2">
    <location>
        <begin position="1"/>
        <end position="23"/>
    </location>
</feature>
<reference evidence="4 5" key="1">
    <citation type="submission" date="2014-07" db="EMBL/GenBank/DDBJ databases">
        <title>Comparative analysis of Nitrosococcus oceani genome inventories of strains from Pacific and Atlantic gyres.</title>
        <authorList>
            <person name="Lim C.K."/>
            <person name="Wang L."/>
            <person name="Sayavedra-Soto L.A."/>
            <person name="Klotz M.G."/>
        </authorList>
    </citation>
    <scope>NUCLEOTIDE SEQUENCE [LARGE SCALE GENOMIC DNA]</scope>
    <source>
        <strain evidence="4 5">C-27</strain>
    </source>
</reference>
<dbReference type="PANTHER" id="PTHR13194:SF19">
    <property type="entry name" value="NAD(P)-BINDING ROSSMANN-FOLD SUPERFAMILY PROTEIN"/>
    <property type="match status" value="1"/>
</dbReference>
<dbReference type="OrthoDB" id="442188at2"/>
<accession>A0A0E2YZ32</accession>
<comment type="similarity">
    <text evidence="1">Belongs to the CIA30 family.</text>
</comment>
<feature type="chain" id="PRO_5002407719" evidence="2">
    <location>
        <begin position="24"/>
        <end position="187"/>
    </location>
</feature>
<evidence type="ECO:0000256" key="2">
    <source>
        <dbReference type="SAM" id="SignalP"/>
    </source>
</evidence>
<dbReference type="GO" id="GO:0010257">
    <property type="term" value="P:NADH dehydrogenase complex assembly"/>
    <property type="evidence" value="ECO:0007669"/>
    <property type="project" value="TreeGrafter"/>
</dbReference>
<dbReference type="Proteomes" id="UP000028839">
    <property type="component" value="Unassembled WGS sequence"/>
</dbReference>
<feature type="domain" description="NADH:ubiquinone oxidoreductase intermediate-associated protein 30" evidence="3">
    <location>
        <begin position="31"/>
        <end position="181"/>
    </location>
</feature>
<evidence type="ECO:0000259" key="3">
    <source>
        <dbReference type="Pfam" id="PF08547"/>
    </source>
</evidence>
<evidence type="ECO:0000313" key="4">
    <source>
        <dbReference type="EMBL" id="KFI18469.1"/>
    </source>
</evidence>
<dbReference type="InterPro" id="IPR008979">
    <property type="entry name" value="Galactose-bd-like_sf"/>
</dbReference>
<proteinExistence type="inferred from homology"/>
<gene>
    <name evidence="4" type="ORF">IB75_14305</name>
</gene>
<dbReference type="AlphaFoldDB" id="A0A0E2YZ32"/>
<sequence>MKTLIQFITLSALILLPNISALAKNQMIINFGDHELHSWQVVNDGVMGGLSKGNLHITPSGIAVFQGRISLENGGGFTLVRWPVEKLDLSSLTGIVIRIRGDGQQYRFRLRTDNELDGISYQAKFRAPNQAWVTIKLPFSDFIPTYRGRILEDKESLDPSKIHQVGFMIADKQAGDFQLEVESIKAY</sequence>
<dbReference type="EMBL" id="JPGN01000080">
    <property type="protein sequence ID" value="KFI18469.1"/>
    <property type="molecule type" value="Genomic_DNA"/>
</dbReference>
<keyword evidence="4" id="KW-0830">Ubiquinone</keyword>
<dbReference type="Pfam" id="PF08547">
    <property type="entry name" value="CIA30"/>
    <property type="match status" value="1"/>
</dbReference>
<dbReference type="PANTHER" id="PTHR13194">
    <property type="entry name" value="COMPLEX I INTERMEDIATE-ASSOCIATED PROTEIN 30"/>
    <property type="match status" value="1"/>
</dbReference>
<organism evidence="4 5">
    <name type="scientific">Nitrosococcus oceani C-27</name>
    <dbReference type="NCBI Taxonomy" id="314279"/>
    <lineage>
        <taxon>Bacteria</taxon>
        <taxon>Pseudomonadati</taxon>
        <taxon>Pseudomonadota</taxon>
        <taxon>Gammaproteobacteria</taxon>
        <taxon>Chromatiales</taxon>
        <taxon>Chromatiaceae</taxon>
        <taxon>Nitrosococcus</taxon>
    </lineage>
</organism>
<dbReference type="HOGENOM" id="CLU_059028_5_0_6"/>
<evidence type="ECO:0000256" key="1">
    <source>
        <dbReference type="ARBA" id="ARBA00007884"/>
    </source>
</evidence>
<dbReference type="SUPFAM" id="SSF49785">
    <property type="entry name" value="Galactose-binding domain-like"/>
    <property type="match status" value="1"/>
</dbReference>
<protein>
    <submittedName>
        <fullName evidence="4">NADH:ubiquinone oxidoreductase</fullName>
    </submittedName>
</protein>
<dbReference type="InterPro" id="IPR013857">
    <property type="entry name" value="NADH-UbQ_OxRdtase-assoc_prot30"/>
</dbReference>
<dbReference type="Gene3D" id="2.60.120.430">
    <property type="entry name" value="Galactose-binding lectin"/>
    <property type="match status" value="1"/>
</dbReference>
<dbReference type="InterPro" id="IPR039131">
    <property type="entry name" value="NDUFAF1"/>
</dbReference>
<dbReference type="GO" id="GO:0051082">
    <property type="term" value="F:unfolded protein binding"/>
    <property type="evidence" value="ECO:0007669"/>
    <property type="project" value="TreeGrafter"/>
</dbReference>
<name>A0A0E2YZ32_9GAMM</name>
<comment type="caution">
    <text evidence="4">The sequence shown here is derived from an EMBL/GenBank/DDBJ whole genome shotgun (WGS) entry which is preliminary data.</text>
</comment>